<evidence type="ECO:0000256" key="6">
    <source>
        <dbReference type="ARBA" id="ARBA00043090"/>
    </source>
</evidence>
<comment type="subunit">
    <text evidence="1">Monomer.</text>
</comment>
<dbReference type="InterPro" id="IPR008972">
    <property type="entry name" value="Cupredoxin"/>
</dbReference>
<dbReference type="CDD" id="cd13889">
    <property type="entry name" value="CuRO_3_BOD"/>
    <property type="match status" value="1"/>
</dbReference>
<evidence type="ECO:0000256" key="5">
    <source>
        <dbReference type="ARBA" id="ARBA00042896"/>
    </source>
</evidence>
<dbReference type="Pfam" id="PF07731">
    <property type="entry name" value="Cu-oxidase_2"/>
    <property type="match status" value="1"/>
</dbReference>
<evidence type="ECO:0000256" key="1">
    <source>
        <dbReference type="ARBA" id="ARBA00011245"/>
    </source>
</evidence>
<dbReference type="GO" id="GO:0016491">
    <property type="term" value="F:oxidoreductase activity"/>
    <property type="evidence" value="ECO:0007669"/>
    <property type="project" value="InterPro"/>
</dbReference>
<keyword evidence="10" id="KW-0167">Capsid protein</keyword>
<evidence type="ECO:0000313" key="10">
    <source>
        <dbReference type="EMBL" id="GEO39541.1"/>
    </source>
</evidence>
<organism evidence="10 11">
    <name type="scientific">Skermanella aerolata</name>
    <dbReference type="NCBI Taxonomy" id="393310"/>
    <lineage>
        <taxon>Bacteria</taxon>
        <taxon>Pseudomonadati</taxon>
        <taxon>Pseudomonadota</taxon>
        <taxon>Alphaproteobacteria</taxon>
        <taxon>Rhodospirillales</taxon>
        <taxon>Azospirillaceae</taxon>
        <taxon>Skermanella</taxon>
    </lineage>
</organism>
<dbReference type="RefSeq" id="WP_052830939.1">
    <property type="nucleotide sequence ID" value="NZ_BJYZ01000017.1"/>
</dbReference>
<keyword evidence="10" id="KW-0946">Virion</keyword>
<feature type="domain" description="Plastocyanin-like" evidence="8">
    <location>
        <begin position="306"/>
        <end position="395"/>
    </location>
</feature>
<proteinExistence type="predicted"/>
<dbReference type="Proteomes" id="UP000321523">
    <property type="component" value="Unassembled WGS sequence"/>
</dbReference>
<dbReference type="PROSITE" id="PS51318">
    <property type="entry name" value="TAT"/>
    <property type="match status" value="1"/>
</dbReference>
<dbReference type="Gene3D" id="2.60.40.420">
    <property type="entry name" value="Cupredoxins - blue copper proteins"/>
    <property type="match status" value="3"/>
</dbReference>
<dbReference type="InterPro" id="IPR001117">
    <property type="entry name" value="Cu-oxidase_2nd"/>
</dbReference>
<dbReference type="PANTHER" id="PTHR48267">
    <property type="entry name" value="CUPREDOXIN SUPERFAMILY PROTEIN"/>
    <property type="match status" value="1"/>
</dbReference>
<name>A0A512DSU2_9PROT</name>
<dbReference type="Pfam" id="PF00394">
    <property type="entry name" value="Cu-oxidase"/>
    <property type="match status" value="1"/>
</dbReference>
<dbReference type="InterPro" id="IPR002355">
    <property type="entry name" value="Cu_oxidase_Cu_BS"/>
</dbReference>
<evidence type="ECO:0000313" key="11">
    <source>
        <dbReference type="Proteomes" id="UP000321523"/>
    </source>
</evidence>
<dbReference type="AlphaFoldDB" id="A0A512DSU2"/>
<evidence type="ECO:0000256" key="4">
    <source>
        <dbReference type="ARBA" id="ARBA00041027"/>
    </source>
</evidence>
<keyword evidence="2" id="KW-0479">Metal-binding</keyword>
<dbReference type="PROSITE" id="PS00080">
    <property type="entry name" value="MULTICOPPER_OXIDASE2"/>
    <property type="match status" value="1"/>
</dbReference>
<dbReference type="PANTHER" id="PTHR48267:SF1">
    <property type="entry name" value="BILIRUBIN OXIDASE"/>
    <property type="match status" value="1"/>
</dbReference>
<keyword evidence="11" id="KW-1185">Reference proteome</keyword>
<dbReference type="InterPro" id="IPR011706">
    <property type="entry name" value="Cu-oxidase_C"/>
</dbReference>
<feature type="domain" description="Plastocyanin-like" evidence="9">
    <location>
        <begin position="456"/>
        <end position="575"/>
    </location>
</feature>
<evidence type="ECO:0000259" key="9">
    <source>
        <dbReference type="Pfam" id="PF07731"/>
    </source>
</evidence>
<accession>A0A512DSU2</accession>
<evidence type="ECO:0000256" key="7">
    <source>
        <dbReference type="ARBA" id="ARBA00048092"/>
    </source>
</evidence>
<dbReference type="InterPro" id="IPR045087">
    <property type="entry name" value="Cu-oxidase_fam"/>
</dbReference>
<reference evidence="10 11" key="1">
    <citation type="submission" date="2019-07" db="EMBL/GenBank/DDBJ databases">
        <title>Whole genome shotgun sequence of Skermanella aerolata NBRC 106429.</title>
        <authorList>
            <person name="Hosoyama A."/>
            <person name="Uohara A."/>
            <person name="Ohji S."/>
            <person name="Ichikawa N."/>
        </authorList>
    </citation>
    <scope>NUCLEOTIDE SEQUENCE [LARGE SCALE GENOMIC DNA]</scope>
    <source>
        <strain evidence="10 11">NBRC 106429</strain>
    </source>
</reference>
<comment type="catalytic activity">
    <reaction evidence="7">
        <text>4 Cu(+) + O2 + 4 H(+) = 4 Cu(2+) + 2 H2O</text>
        <dbReference type="Rhea" id="RHEA:30083"/>
        <dbReference type="ChEBI" id="CHEBI:15377"/>
        <dbReference type="ChEBI" id="CHEBI:15378"/>
        <dbReference type="ChEBI" id="CHEBI:15379"/>
        <dbReference type="ChEBI" id="CHEBI:29036"/>
        <dbReference type="ChEBI" id="CHEBI:49552"/>
        <dbReference type="EC" id="1.16.3.4"/>
    </reaction>
    <physiologicalReaction direction="left-to-right" evidence="7">
        <dbReference type="Rhea" id="RHEA:30084"/>
    </physiologicalReaction>
</comment>
<dbReference type="EMBL" id="BJYZ01000017">
    <property type="protein sequence ID" value="GEO39541.1"/>
    <property type="molecule type" value="Genomic_DNA"/>
</dbReference>
<comment type="caution">
    <text evidence="10">The sequence shown here is derived from an EMBL/GenBank/DDBJ whole genome shotgun (WGS) entry which is preliminary data.</text>
</comment>
<gene>
    <name evidence="10" type="primary">cotA_1</name>
    <name evidence="10" type="ORF">SAE02_36890</name>
</gene>
<evidence type="ECO:0000256" key="3">
    <source>
        <dbReference type="ARBA" id="ARBA00038978"/>
    </source>
</evidence>
<sequence length="579" mass="66040">MVRHDIESQRERARLNRMEIIDAKLSRREMMKYGLLTAGGALVAKSGLSIRAASAGGAVTSPATTPFIEPMRVLTPHSGSRLQDDLDHCTATVSDDPKEAARAAHQLWKGNEPQVVYNFTQKPRLYRPHPKLAEQNIWTFRDFNKDTESPLTMIHARYGEPSMVYSHNELPANHKGYGNPMVTTHLHNAHNASESDGNPTDYFGPGSYKTFHYPNMYAGGDEREALGFLWFHDHCMDYTSQNVYRGLVGTYLLFDRYDSGNEEDTDSKAIRLPSGKYDVPLVIENKVYDKNGVAYFDLFNLDGIIGDKFLVNGNVQPYFEVDRRRYRFRLLNTGPSRFYQFKFSNGMKFWQVSNDGNLLPFPIERDSVSMSVAERMDIVVDFSGVTDNIVYLVNVLEHKDGTGPTGKILSTGVGDKILQFRLGAKVTDNSRVLTKTTELRRLPDINMSEVKKERNWTFNRRNGAWVVNGELFNRNVVNARCQKNTAEIWNITNASGGWSHPIHMHYEEFQILSRNGVPIKDGDPEKSRKDVIWLHPNETVKIFVRFRDFTGKYPLHCHNVVHEDHAMMARYDVVDDASS</sequence>
<dbReference type="InterPro" id="IPR006311">
    <property type="entry name" value="TAT_signal"/>
</dbReference>
<dbReference type="SUPFAM" id="SSF49503">
    <property type="entry name" value="Cupredoxins"/>
    <property type="match status" value="3"/>
</dbReference>
<dbReference type="EC" id="1.16.3.4" evidence="3"/>
<evidence type="ECO:0000259" key="8">
    <source>
        <dbReference type="Pfam" id="PF00394"/>
    </source>
</evidence>
<dbReference type="GO" id="GO:0005507">
    <property type="term" value="F:copper ion binding"/>
    <property type="evidence" value="ECO:0007669"/>
    <property type="project" value="InterPro"/>
</dbReference>
<evidence type="ECO:0000256" key="2">
    <source>
        <dbReference type="ARBA" id="ARBA00022723"/>
    </source>
</evidence>
<protein>
    <recommendedName>
        <fullName evidence="4">Multicopper oxidase CueO</fullName>
        <ecNumber evidence="3">1.16.3.4</ecNumber>
    </recommendedName>
    <alternativeName>
        <fullName evidence="5">Copper efflux oxidase</fullName>
    </alternativeName>
    <alternativeName>
        <fullName evidence="6">Cuprous oxidase</fullName>
    </alternativeName>
</protein>